<dbReference type="AlphaFoldDB" id="A0A2V2BLA5"/>
<evidence type="ECO:0000313" key="2">
    <source>
        <dbReference type="Proteomes" id="UP000245981"/>
    </source>
</evidence>
<protein>
    <submittedName>
        <fullName evidence="1">Uncharacterized protein</fullName>
    </submittedName>
</protein>
<proteinExistence type="predicted"/>
<dbReference type="RefSeq" id="WP_181377098.1">
    <property type="nucleotide sequence ID" value="NZ_CP193908.1"/>
</dbReference>
<dbReference type="Proteomes" id="UP000245981">
    <property type="component" value="Unassembled WGS sequence"/>
</dbReference>
<reference evidence="1 2" key="1">
    <citation type="submission" date="2018-05" db="EMBL/GenBank/DDBJ databases">
        <title>Genomic Encyclopedia of Type Strains, Phase IV (KMG-V): Genome sequencing to study the core and pangenomes of soil and plant-associated prokaryotes.</title>
        <authorList>
            <person name="Whitman W."/>
        </authorList>
    </citation>
    <scope>NUCLEOTIDE SEQUENCE [LARGE SCALE GENOMIC DNA]</scope>
    <source>
        <strain evidence="1 2">PNA 200-10</strain>
    </source>
</reference>
<dbReference type="EMBL" id="QGHF01000001">
    <property type="protein sequence ID" value="PWL00445.1"/>
    <property type="molecule type" value="Genomic_DNA"/>
</dbReference>
<accession>A0A2V2BLA5</accession>
<name>A0A2V2BLA5_9GAMM</name>
<evidence type="ECO:0000313" key="1">
    <source>
        <dbReference type="EMBL" id="PWL00445.1"/>
    </source>
</evidence>
<organism evidence="1 2">
    <name type="scientific">Pantoea allii</name>
    <dbReference type="NCBI Taxonomy" id="574096"/>
    <lineage>
        <taxon>Bacteria</taxon>
        <taxon>Pseudomonadati</taxon>
        <taxon>Pseudomonadota</taxon>
        <taxon>Gammaproteobacteria</taxon>
        <taxon>Enterobacterales</taxon>
        <taxon>Erwiniaceae</taxon>
        <taxon>Pantoea</taxon>
    </lineage>
</organism>
<sequence length="53" mass="6162">MFAPLTMYRTRFNHIKKQQGNDAMPTRYQTQAPLLSNVTLVEVLAPETRHSKM</sequence>
<gene>
    <name evidence="1" type="ORF">C7431_101251</name>
</gene>
<comment type="caution">
    <text evidence="1">The sequence shown here is derived from an EMBL/GenBank/DDBJ whole genome shotgun (WGS) entry which is preliminary data.</text>
</comment>